<dbReference type="SUPFAM" id="SSF46565">
    <property type="entry name" value="Chaperone J-domain"/>
    <property type="match status" value="1"/>
</dbReference>
<reference evidence="3" key="1">
    <citation type="submission" date="2014-11" db="EMBL/GenBank/DDBJ databases">
        <title>Genome sequencing of Roseivirga sp. D-25.</title>
        <authorList>
            <person name="Selvaratnam C."/>
            <person name="Thevarajoo S."/>
            <person name="Goh K.M."/>
            <person name="Eee R."/>
            <person name="Chan K.-G."/>
            <person name="Chong C.S."/>
        </authorList>
    </citation>
    <scope>NUCLEOTIDE SEQUENCE [LARGE SCALE GENOMIC DNA]</scope>
    <source>
        <strain evidence="3">D-25</strain>
    </source>
</reference>
<dbReference type="RefSeq" id="WP_053223135.1">
    <property type="nucleotide sequence ID" value="NZ_JSVA01000008.1"/>
</dbReference>
<comment type="caution">
    <text evidence="2">The sequence shown here is derived from an EMBL/GenBank/DDBJ whole genome shotgun (WGS) entry which is preliminary data.</text>
</comment>
<dbReference type="InterPro" id="IPR036869">
    <property type="entry name" value="J_dom_sf"/>
</dbReference>
<evidence type="ECO:0000313" key="3">
    <source>
        <dbReference type="Proteomes" id="UP000036908"/>
    </source>
</evidence>
<evidence type="ECO:0008006" key="4">
    <source>
        <dbReference type="Google" id="ProtNLM"/>
    </source>
</evidence>
<organism evidence="2 3">
    <name type="scientific">Roseivirga seohaensis subsp. aquiponti</name>
    <dbReference type="NCBI Taxonomy" id="1566026"/>
    <lineage>
        <taxon>Bacteria</taxon>
        <taxon>Pseudomonadati</taxon>
        <taxon>Bacteroidota</taxon>
        <taxon>Cytophagia</taxon>
        <taxon>Cytophagales</taxon>
        <taxon>Roseivirgaceae</taxon>
        <taxon>Roseivirga</taxon>
    </lineage>
</organism>
<feature type="region of interest" description="Disordered" evidence="1">
    <location>
        <begin position="71"/>
        <end position="90"/>
    </location>
</feature>
<accession>A0A0L8ALZ9</accession>
<protein>
    <recommendedName>
        <fullName evidence="4">J domain-containing protein</fullName>
    </recommendedName>
</protein>
<keyword evidence="3" id="KW-1185">Reference proteome</keyword>
<dbReference type="PATRIC" id="fig|1566026.4.peg.3385"/>
<dbReference type="Proteomes" id="UP000036908">
    <property type="component" value="Unassembled WGS sequence"/>
</dbReference>
<dbReference type="AlphaFoldDB" id="A0A0L8ALZ9"/>
<dbReference type="Gene3D" id="1.10.287.110">
    <property type="entry name" value="DnaJ domain"/>
    <property type="match status" value="1"/>
</dbReference>
<proteinExistence type="predicted"/>
<sequence>MSEQNHPINTYSQNELLLQAEVDALKKQLDVLEQKVFAFESILRSELSNELVEVQELTVLYKKQKLAKKEKRIAQKQRGKNYTPPTSLKPLPKAAKVHVSEVDEKERKRLYREAMLYVHPDKFNMNEGQADLATEVTTKLIHIYQTGDLNALKDYHAHIFSGNTLVNIAEHSGVKVDQRSKGEFLKKEKERLEKIIDEVKGKYTYKVLTEYPEPMKFLDELKLYYKDRISKLRRRTRVG</sequence>
<evidence type="ECO:0000256" key="1">
    <source>
        <dbReference type="SAM" id="MobiDB-lite"/>
    </source>
</evidence>
<name>A0A0L8ALZ9_9BACT</name>
<dbReference type="EMBL" id="JSVA01000008">
    <property type="protein sequence ID" value="KOF03195.1"/>
    <property type="molecule type" value="Genomic_DNA"/>
</dbReference>
<gene>
    <name evidence="2" type="ORF">OB69_07755</name>
</gene>
<dbReference type="OrthoDB" id="965484at2"/>
<evidence type="ECO:0000313" key="2">
    <source>
        <dbReference type="EMBL" id="KOF03195.1"/>
    </source>
</evidence>